<feature type="transmembrane region" description="Helical" evidence="1">
    <location>
        <begin position="110"/>
        <end position="129"/>
    </location>
</feature>
<feature type="transmembrane region" description="Helical" evidence="1">
    <location>
        <begin position="6"/>
        <end position="34"/>
    </location>
</feature>
<organism evidence="2">
    <name type="scientific">viral metagenome</name>
    <dbReference type="NCBI Taxonomy" id="1070528"/>
    <lineage>
        <taxon>unclassified sequences</taxon>
        <taxon>metagenomes</taxon>
        <taxon>organismal metagenomes</taxon>
    </lineage>
</organism>
<accession>A0A6C0HCE9</accession>
<reference evidence="2" key="1">
    <citation type="journal article" date="2020" name="Nature">
        <title>Giant virus diversity and host interactions through global metagenomics.</title>
        <authorList>
            <person name="Schulz F."/>
            <person name="Roux S."/>
            <person name="Paez-Espino D."/>
            <person name="Jungbluth S."/>
            <person name="Walsh D.A."/>
            <person name="Denef V.J."/>
            <person name="McMahon K.D."/>
            <person name="Konstantinidis K.T."/>
            <person name="Eloe-Fadrosh E.A."/>
            <person name="Kyrpides N.C."/>
            <person name="Woyke T."/>
        </authorList>
    </citation>
    <scope>NUCLEOTIDE SEQUENCE</scope>
    <source>
        <strain evidence="2">GVMAG-M-3300023179-91</strain>
    </source>
</reference>
<evidence type="ECO:0000313" key="2">
    <source>
        <dbReference type="EMBL" id="QHT78271.1"/>
    </source>
</evidence>
<keyword evidence="1" id="KW-0472">Membrane</keyword>
<keyword evidence="1" id="KW-1133">Transmembrane helix</keyword>
<evidence type="ECO:0008006" key="3">
    <source>
        <dbReference type="Google" id="ProtNLM"/>
    </source>
</evidence>
<evidence type="ECO:0000256" key="1">
    <source>
        <dbReference type="SAM" id="Phobius"/>
    </source>
</evidence>
<proteinExistence type="predicted"/>
<sequence length="136" mass="14670">MLKGIISVILGLFVGLYAAFVGTGGGAAILIFLLQYWKLVDNVTMIAGTMLFISSIPLGLFGLYDYYIHKEINFYVGGMIVLGLIVGIFTGSKLTFLVNDALGEKSSAKIKNGITAAIYGVLTLLYIRLTFYGNPN</sequence>
<feature type="transmembrane region" description="Helical" evidence="1">
    <location>
        <begin position="46"/>
        <end position="68"/>
    </location>
</feature>
<name>A0A6C0HCE9_9ZZZZ</name>
<keyword evidence="1" id="KW-0812">Transmembrane</keyword>
<protein>
    <recommendedName>
        <fullName evidence="3">Membrane transporter protein</fullName>
    </recommendedName>
</protein>
<dbReference type="EMBL" id="MN739930">
    <property type="protein sequence ID" value="QHT78271.1"/>
    <property type="molecule type" value="Genomic_DNA"/>
</dbReference>
<dbReference type="AlphaFoldDB" id="A0A6C0HCE9"/>
<feature type="transmembrane region" description="Helical" evidence="1">
    <location>
        <begin position="74"/>
        <end position="98"/>
    </location>
</feature>